<comment type="caution">
    <text evidence="1">The sequence shown here is derived from an EMBL/GenBank/DDBJ whole genome shotgun (WGS) entry which is preliminary data.</text>
</comment>
<evidence type="ECO:0000313" key="1">
    <source>
        <dbReference type="EMBL" id="GLC26352.1"/>
    </source>
</evidence>
<dbReference type="Proteomes" id="UP001161325">
    <property type="component" value="Unassembled WGS sequence"/>
</dbReference>
<accession>A0AA37V391</accession>
<gene>
    <name evidence="1" type="ORF">rosag_28650</name>
</gene>
<evidence type="ECO:0000313" key="2">
    <source>
        <dbReference type="Proteomes" id="UP001161325"/>
    </source>
</evidence>
<proteinExistence type="predicted"/>
<organism evidence="1 2">
    <name type="scientific">Roseisolibacter agri</name>
    <dbReference type="NCBI Taxonomy" id="2014610"/>
    <lineage>
        <taxon>Bacteria</taxon>
        <taxon>Pseudomonadati</taxon>
        <taxon>Gemmatimonadota</taxon>
        <taxon>Gemmatimonadia</taxon>
        <taxon>Gemmatimonadales</taxon>
        <taxon>Gemmatimonadaceae</taxon>
        <taxon>Roseisolibacter</taxon>
    </lineage>
</organism>
<sequence>MAPTQPTGDNIDLPSAAAQFRPAPGPEVIAAIQQYAFGSADWLYDLNFADQEPWQGDVLPDASVAYVDGAGDIVVIDGPVMLLSTSCDAVPGRNKPVATVAPVFTVSSFLDDLSQGQRTSKGQALRENRYSNIFYLPSVEGMSEQYVNFSYAGPVSTDWLAGHCSKCDPHDRLRLSQNGWYVLMMKLAAHYTRSEQVGDPPRRES</sequence>
<name>A0AA37V391_9BACT</name>
<dbReference type="AlphaFoldDB" id="A0AA37V391"/>
<reference evidence="1" key="1">
    <citation type="submission" date="2022-08" db="EMBL/GenBank/DDBJ databases">
        <title>Draft genome sequencing of Roseisolibacter agri AW1220.</title>
        <authorList>
            <person name="Tobiishi Y."/>
            <person name="Tonouchi A."/>
        </authorList>
    </citation>
    <scope>NUCLEOTIDE SEQUENCE</scope>
    <source>
        <strain evidence="1">AW1220</strain>
    </source>
</reference>
<protein>
    <submittedName>
        <fullName evidence="1">Uncharacterized protein</fullName>
    </submittedName>
</protein>
<dbReference type="RefSeq" id="WP_284350806.1">
    <property type="nucleotide sequence ID" value="NZ_BRXS01000004.1"/>
</dbReference>
<dbReference type="EMBL" id="BRXS01000004">
    <property type="protein sequence ID" value="GLC26352.1"/>
    <property type="molecule type" value="Genomic_DNA"/>
</dbReference>
<keyword evidence="2" id="KW-1185">Reference proteome</keyword>